<evidence type="ECO:0000256" key="8">
    <source>
        <dbReference type="ARBA" id="ARBA00022723"/>
    </source>
</evidence>
<feature type="transmembrane region" description="Helical" evidence="15">
    <location>
        <begin position="230"/>
        <end position="249"/>
    </location>
</feature>
<comment type="subcellular location">
    <subcellularLocation>
        <location evidence="2 14">Cell inner membrane</location>
        <topology evidence="2 14">Multi-pass membrane protein</topology>
    </subcellularLocation>
</comment>
<feature type="domain" description="Type II secretion system protein GspF" evidence="16">
    <location>
        <begin position="78"/>
        <end position="200"/>
    </location>
</feature>
<dbReference type="InterPro" id="IPR018076">
    <property type="entry name" value="T2SS_GspF_dom"/>
</dbReference>
<comment type="similarity">
    <text evidence="3 14">Belongs to the GSP F family.</text>
</comment>
<keyword evidence="7 14" id="KW-0812">Transmembrane</keyword>
<dbReference type="Proteomes" id="UP000559987">
    <property type="component" value="Unassembled WGS sequence"/>
</dbReference>
<evidence type="ECO:0000256" key="13">
    <source>
        <dbReference type="ARBA" id="ARBA00030750"/>
    </source>
</evidence>
<evidence type="ECO:0000256" key="1">
    <source>
        <dbReference type="ARBA" id="ARBA00002684"/>
    </source>
</evidence>
<sequence>MPAFSYQAIDAQGRQQKGVIEGDSERAVRADLRARNLKPISVKPAGRNAAEGSASTGFSFQLPKFHRRIKDSDLTVLTRQLSSLLNSGMPLVEALQSTANQQRKQPLKEMILQVRSRVLEGHSFAQALAEAPYAFDSMYRALVRAGESAGYLGPVLERLAAYTESTFETRQRVKMAMIYPVVLLVVSVGVIGMLMTFVVPELTQVFAHSSRELPTLTKVLISVSNYLSRWGLWTMLALLLAIMGVQKWLQKPSRTLAWHNMILSMPVFGEISAQINSARFASTLSLLTGSGVPLLDAIKISTQVMTNAVMARASEKLAVDVQEGSSLSRAMEKTKLFPPLLVQMTASGESSGDLDKQLEHAARNMDRELEWRLASALGIMEPLVVVVMGVLVTGIVMAILLPIFEMNTMV</sequence>
<evidence type="ECO:0000256" key="9">
    <source>
        <dbReference type="ARBA" id="ARBA00022837"/>
    </source>
</evidence>
<dbReference type="GO" id="GO:0015628">
    <property type="term" value="P:protein secretion by the type II secretion system"/>
    <property type="evidence" value="ECO:0007669"/>
    <property type="project" value="InterPro"/>
</dbReference>
<keyword evidence="4 14" id="KW-0813">Transport</keyword>
<gene>
    <name evidence="17" type="ORF">FHS30_002982</name>
</gene>
<evidence type="ECO:0000256" key="5">
    <source>
        <dbReference type="ARBA" id="ARBA00022475"/>
    </source>
</evidence>
<evidence type="ECO:0000259" key="16">
    <source>
        <dbReference type="Pfam" id="PF00482"/>
    </source>
</evidence>
<evidence type="ECO:0000256" key="15">
    <source>
        <dbReference type="SAM" id="Phobius"/>
    </source>
</evidence>
<evidence type="ECO:0000256" key="4">
    <source>
        <dbReference type="ARBA" id="ARBA00022448"/>
    </source>
</evidence>
<accession>A0A839UTL7</accession>
<dbReference type="InterPro" id="IPR011850">
    <property type="entry name" value="T2SS_GspF"/>
</dbReference>
<dbReference type="PROSITE" id="PS00874">
    <property type="entry name" value="T2SP_F"/>
    <property type="match status" value="1"/>
</dbReference>
<proteinExistence type="inferred from homology"/>
<evidence type="ECO:0000256" key="3">
    <source>
        <dbReference type="ARBA" id="ARBA00005745"/>
    </source>
</evidence>
<evidence type="ECO:0000313" key="17">
    <source>
        <dbReference type="EMBL" id="MBB3169769.1"/>
    </source>
</evidence>
<dbReference type="AlphaFoldDB" id="A0A839UTL7"/>
<keyword evidence="5" id="KW-1003">Cell membrane</keyword>
<keyword evidence="10" id="KW-0653">Protein transport</keyword>
<keyword evidence="11 15" id="KW-1133">Transmembrane helix</keyword>
<dbReference type="InterPro" id="IPR042094">
    <property type="entry name" value="T2SS_GspF_sf"/>
</dbReference>
<dbReference type="Gene3D" id="1.20.81.30">
    <property type="entry name" value="Type II secretion system (T2SS), domain F"/>
    <property type="match status" value="2"/>
</dbReference>
<keyword evidence="9" id="KW-0106">Calcium</keyword>
<keyword evidence="8" id="KW-0479">Metal-binding</keyword>
<name>A0A839UTL7_9GAMM</name>
<evidence type="ECO:0000256" key="7">
    <source>
        <dbReference type="ARBA" id="ARBA00022692"/>
    </source>
</evidence>
<reference evidence="17 18" key="1">
    <citation type="submission" date="2020-08" db="EMBL/GenBank/DDBJ databases">
        <title>Genomic Encyclopedia of Type Strains, Phase III (KMG-III): the genomes of soil and plant-associated and newly described type strains.</title>
        <authorList>
            <person name="Whitman W."/>
        </authorList>
    </citation>
    <scope>NUCLEOTIDE SEQUENCE [LARGE SCALE GENOMIC DNA]</scope>
    <source>
        <strain evidence="17 18">CECT 8571</strain>
    </source>
</reference>
<evidence type="ECO:0000256" key="12">
    <source>
        <dbReference type="ARBA" id="ARBA00023136"/>
    </source>
</evidence>
<comment type="caution">
    <text evidence="17">The sequence shown here is derived from an EMBL/GenBank/DDBJ whole genome shotgun (WGS) entry which is preliminary data.</text>
</comment>
<keyword evidence="18" id="KW-1185">Reference proteome</keyword>
<feature type="domain" description="Type II secretion system protein GspF" evidence="16">
    <location>
        <begin position="280"/>
        <end position="402"/>
    </location>
</feature>
<keyword evidence="12 15" id="KW-0472">Membrane</keyword>
<protein>
    <recommendedName>
        <fullName evidence="13">General secretion pathway protein F</fullName>
    </recommendedName>
</protein>
<evidence type="ECO:0000256" key="2">
    <source>
        <dbReference type="ARBA" id="ARBA00004429"/>
    </source>
</evidence>
<dbReference type="PRINTS" id="PR00812">
    <property type="entry name" value="BCTERIALGSPF"/>
</dbReference>
<dbReference type="RefSeq" id="WP_183911258.1">
    <property type="nucleotide sequence ID" value="NZ_JACHXZ010000004.1"/>
</dbReference>
<dbReference type="InterPro" id="IPR001992">
    <property type="entry name" value="T2SS_GspF/T4SS_PilC_CS"/>
</dbReference>
<dbReference type="GO" id="GO:0015627">
    <property type="term" value="C:type II protein secretion system complex"/>
    <property type="evidence" value="ECO:0007669"/>
    <property type="project" value="InterPro"/>
</dbReference>
<evidence type="ECO:0000256" key="6">
    <source>
        <dbReference type="ARBA" id="ARBA00022519"/>
    </source>
</evidence>
<dbReference type="FunFam" id="1.20.81.30:FF:000001">
    <property type="entry name" value="Type II secretion system protein F"/>
    <property type="match status" value="2"/>
</dbReference>
<evidence type="ECO:0000256" key="14">
    <source>
        <dbReference type="RuleBase" id="RU003923"/>
    </source>
</evidence>
<feature type="transmembrane region" description="Helical" evidence="15">
    <location>
        <begin position="177"/>
        <end position="199"/>
    </location>
</feature>
<dbReference type="GO" id="GO:0046872">
    <property type="term" value="F:metal ion binding"/>
    <property type="evidence" value="ECO:0007669"/>
    <property type="project" value="UniProtKB-KW"/>
</dbReference>
<dbReference type="NCBIfam" id="TIGR02120">
    <property type="entry name" value="GspF"/>
    <property type="match status" value="1"/>
</dbReference>
<organism evidence="17 18">
    <name type="scientific">Simiduia aestuariiviva</name>
    <dbReference type="NCBI Taxonomy" id="1510459"/>
    <lineage>
        <taxon>Bacteria</taxon>
        <taxon>Pseudomonadati</taxon>
        <taxon>Pseudomonadota</taxon>
        <taxon>Gammaproteobacteria</taxon>
        <taxon>Cellvibrionales</taxon>
        <taxon>Cellvibrionaceae</taxon>
        <taxon>Simiduia</taxon>
    </lineage>
</organism>
<evidence type="ECO:0000313" key="18">
    <source>
        <dbReference type="Proteomes" id="UP000559987"/>
    </source>
</evidence>
<dbReference type="Pfam" id="PF00482">
    <property type="entry name" value="T2SSF"/>
    <property type="match status" value="2"/>
</dbReference>
<keyword evidence="6" id="KW-0997">Cell inner membrane</keyword>
<evidence type="ECO:0000256" key="11">
    <source>
        <dbReference type="ARBA" id="ARBA00022989"/>
    </source>
</evidence>
<dbReference type="GO" id="GO:0005886">
    <property type="term" value="C:plasma membrane"/>
    <property type="evidence" value="ECO:0007669"/>
    <property type="project" value="UniProtKB-SubCell"/>
</dbReference>
<dbReference type="PANTHER" id="PTHR30012:SF0">
    <property type="entry name" value="TYPE II SECRETION SYSTEM PROTEIN F-RELATED"/>
    <property type="match status" value="1"/>
</dbReference>
<dbReference type="PANTHER" id="PTHR30012">
    <property type="entry name" value="GENERAL SECRETION PATHWAY PROTEIN"/>
    <property type="match status" value="1"/>
</dbReference>
<dbReference type="InterPro" id="IPR003004">
    <property type="entry name" value="GspF/PilC"/>
</dbReference>
<feature type="transmembrane region" description="Helical" evidence="15">
    <location>
        <begin position="382"/>
        <end position="404"/>
    </location>
</feature>
<comment type="function">
    <text evidence="1">Component of the type II secretion system inner membrane complex required for the energy-dependent secretion of extracellular factors such as proteases and toxins from the periplasm.</text>
</comment>
<dbReference type="EMBL" id="JACHXZ010000004">
    <property type="protein sequence ID" value="MBB3169769.1"/>
    <property type="molecule type" value="Genomic_DNA"/>
</dbReference>
<evidence type="ECO:0000256" key="10">
    <source>
        <dbReference type="ARBA" id="ARBA00022927"/>
    </source>
</evidence>